<evidence type="ECO:0000256" key="2">
    <source>
        <dbReference type="ARBA" id="ARBA00022884"/>
    </source>
</evidence>
<dbReference type="EMBL" id="CAJEWN010000016">
    <property type="protein sequence ID" value="CAD2135009.1"/>
    <property type="molecule type" value="Genomic_DNA"/>
</dbReference>
<keyword evidence="2 3" id="KW-0694">RNA-binding</keyword>
<dbReference type="AlphaFoldDB" id="A0A6V7TW36"/>
<comment type="caution">
    <text evidence="5">The sequence shown here is derived from an EMBL/GenBank/DDBJ whole genome shotgun (WGS) entry which is preliminary data.</text>
</comment>
<dbReference type="PANTHER" id="PTHR24012">
    <property type="entry name" value="RNA BINDING PROTEIN"/>
    <property type="match status" value="1"/>
</dbReference>
<reference evidence="5 6" key="1">
    <citation type="submission" date="2020-08" db="EMBL/GenBank/DDBJ databases">
        <authorList>
            <person name="Koutsovoulos G."/>
            <person name="Danchin GJ E."/>
        </authorList>
    </citation>
    <scope>NUCLEOTIDE SEQUENCE [LARGE SCALE GENOMIC DNA]</scope>
</reference>
<dbReference type="Pfam" id="PF00076">
    <property type="entry name" value="RRM_1"/>
    <property type="match status" value="1"/>
</dbReference>
<name>A0A6V7TW36_MELEN</name>
<protein>
    <recommendedName>
        <fullName evidence="4">RRM domain-containing protein</fullName>
    </recommendedName>
</protein>
<organism evidence="5 6">
    <name type="scientific">Meloidogyne enterolobii</name>
    <name type="common">Root-knot nematode worm</name>
    <name type="synonym">Meloidogyne mayaguensis</name>
    <dbReference type="NCBI Taxonomy" id="390850"/>
    <lineage>
        <taxon>Eukaryota</taxon>
        <taxon>Metazoa</taxon>
        <taxon>Ecdysozoa</taxon>
        <taxon>Nematoda</taxon>
        <taxon>Chromadorea</taxon>
        <taxon>Rhabditida</taxon>
        <taxon>Tylenchina</taxon>
        <taxon>Tylenchomorpha</taxon>
        <taxon>Tylenchoidea</taxon>
        <taxon>Meloidogynidae</taxon>
        <taxon>Meloidogyninae</taxon>
        <taxon>Meloidogyne</taxon>
    </lineage>
</organism>
<keyword evidence="1" id="KW-0677">Repeat</keyword>
<evidence type="ECO:0000313" key="6">
    <source>
        <dbReference type="Proteomes" id="UP000580250"/>
    </source>
</evidence>
<evidence type="ECO:0000256" key="3">
    <source>
        <dbReference type="PROSITE-ProRule" id="PRU00176"/>
    </source>
</evidence>
<dbReference type="InterPro" id="IPR035979">
    <property type="entry name" value="RBD_domain_sf"/>
</dbReference>
<dbReference type="GO" id="GO:0003723">
    <property type="term" value="F:RNA binding"/>
    <property type="evidence" value="ECO:0007669"/>
    <property type="project" value="UniProtKB-UniRule"/>
</dbReference>
<dbReference type="Proteomes" id="UP000580250">
    <property type="component" value="Unassembled WGS sequence"/>
</dbReference>
<dbReference type="SUPFAM" id="SSF54928">
    <property type="entry name" value="RNA-binding domain, RBD"/>
    <property type="match status" value="1"/>
</dbReference>
<dbReference type="InterPro" id="IPR000504">
    <property type="entry name" value="RRM_dom"/>
</dbReference>
<sequence>MDHESAARSVEEMNEKEVPGRADLHFTVCRAQKKSERQSELKRRYEQFKADRIQRFQGVNLYVKNLDDTVLDDALRKHFEQHGAIASAKVICDESGRSKGFGFFALRNLTMRLKRLLKSIIKLLGTNYFMLLWLSARRIVWLNLLINTCNAWLLCVCKTLLELWKQCMHLLVEDSSSSSSSK</sequence>
<feature type="domain" description="RRM" evidence="4">
    <location>
        <begin position="59"/>
        <end position="108"/>
    </location>
</feature>
<dbReference type="InterPro" id="IPR012677">
    <property type="entry name" value="Nucleotide-bd_a/b_plait_sf"/>
</dbReference>
<evidence type="ECO:0000256" key="1">
    <source>
        <dbReference type="ARBA" id="ARBA00022737"/>
    </source>
</evidence>
<dbReference type="OrthoDB" id="6737435at2759"/>
<evidence type="ECO:0000313" key="5">
    <source>
        <dbReference type="EMBL" id="CAD2135009.1"/>
    </source>
</evidence>
<dbReference type="Gene3D" id="3.30.70.330">
    <property type="match status" value="1"/>
</dbReference>
<proteinExistence type="predicted"/>
<accession>A0A6V7TW36</accession>
<evidence type="ECO:0000259" key="4">
    <source>
        <dbReference type="PROSITE" id="PS50102"/>
    </source>
</evidence>
<dbReference type="SMART" id="SM00360">
    <property type="entry name" value="RRM"/>
    <property type="match status" value="1"/>
</dbReference>
<dbReference type="PROSITE" id="PS50102">
    <property type="entry name" value="RRM"/>
    <property type="match status" value="1"/>
</dbReference>
<gene>
    <name evidence="5" type="ORF">MENT_LOCUS4559</name>
</gene>